<evidence type="ECO:0000256" key="3">
    <source>
        <dbReference type="ARBA" id="ARBA00022527"/>
    </source>
</evidence>
<gene>
    <name evidence="14" type="ORF">PGLA1383_LOCUS48579</name>
</gene>
<dbReference type="CDD" id="cd00051">
    <property type="entry name" value="EFh"/>
    <property type="match status" value="2"/>
</dbReference>
<keyword evidence="5" id="KW-0677">Repeat</keyword>
<dbReference type="InterPro" id="IPR018247">
    <property type="entry name" value="EF_Hand_1_Ca_BS"/>
</dbReference>
<dbReference type="InterPro" id="IPR017441">
    <property type="entry name" value="Protein_kinase_ATP_BS"/>
</dbReference>
<feature type="domain" description="EF-hand" evidence="13">
    <location>
        <begin position="346"/>
        <end position="381"/>
    </location>
</feature>
<dbReference type="EMBL" id="CAJNNV010030485">
    <property type="protein sequence ID" value="CAE8632647.1"/>
    <property type="molecule type" value="Genomic_DNA"/>
</dbReference>
<feature type="non-terminal residue" evidence="14">
    <location>
        <position position="1"/>
    </location>
</feature>
<dbReference type="Pfam" id="PF00069">
    <property type="entry name" value="Pkinase"/>
    <property type="match status" value="1"/>
</dbReference>
<dbReference type="Proteomes" id="UP000654075">
    <property type="component" value="Unassembled WGS sequence"/>
</dbReference>
<evidence type="ECO:0000256" key="5">
    <source>
        <dbReference type="ARBA" id="ARBA00022737"/>
    </source>
</evidence>
<reference evidence="14" key="1">
    <citation type="submission" date="2021-02" db="EMBL/GenBank/DDBJ databases">
        <authorList>
            <person name="Dougan E. K."/>
            <person name="Rhodes N."/>
            <person name="Thang M."/>
            <person name="Chan C."/>
        </authorList>
    </citation>
    <scope>NUCLEOTIDE SEQUENCE</scope>
</reference>
<evidence type="ECO:0000256" key="8">
    <source>
        <dbReference type="ARBA" id="ARBA00022837"/>
    </source>
</evidence>
<evidence type="ECO:0000313" key="14">
    <source>
        <dbReference type="EMBL" id="CAE8632647.1"/>
    </source>
</evidence>
<evidence type="ECO:0000256" key="10">
    <source>
        <dbReference type="ARBA" id="ARBA00024334"/>
    </source>
</evidence>
<evidence type="ECO:0000313" key="15">
    <source>
        <dbReference type="Proteomes" id="UP000654075"/>
    </source>
</evidence>
<comment type="subunit">
    <text evidence="2">Monomer.</text>
</comment>
<evidence type="ECO:0000256" key="2">
    <source>
        <dbReference type="ARBA" id="ARBA00011245"/>
    </source>
</evidence>
<feature type="domain" description="Protein kinase" evidence="12">
    <location>
        <begin position="50"/>
        <end position="304"/>
    </location>
</feature>
<dbReference type="OrthoDB" id="40902at2759"/>
<dbReference type="Gene3D" id="1.10.510.10">
    <property type="entry name" value="Transferase(Phosphotransferase) domain 1"/>
    <property type="match status" value="1"/>
</dbReference>
<keyword evidence="15" id="KW-1185">Reference proteome</keyword>
<dbReference type="PROSITE" id="PS50011">
    <property type="entry name" value="PROTEIN_KINASE_DOM"/>
    <property type="match status" value="1"/>
</dbReference>
<evidence type="ECO:0000256" key="1">
    <source>
        <dbReference type="ARBA" id="ARBA00001946"/>
    </source>
</evidence>
<comment type="cofactor">
    <cofactor evidence="1">
        <name>Mg(2+)</name>
        <dbReference type="ChEBI" id="CHEBI:18420"/>
    </cofactor>
</comment>
<proteinExistence type="inferred from homology"/>
<dbReference type="SUPFAM" id="SSF47473">
    <property type="entry name" value="EF-hand"/>
    <property type="match status" value="1"/>
</dbReference>
<dbReference type="Gene3D" id="1.10.238.10">
    <property type="entry name" value="EF-hand"/>
    <property type="match status" value="2"/>
</dbReference>
<evidence type="ECO:0000259" key="12">
    <source>
        <dbReference type="PROSITE" id="PS50011"/>
    </source>
</evidence>
<evidence type="ECO:0000256" key="4">
    <source>
        <dbReference type="ARBA" id="ARBA00022679"/>
    </source>
</evidence>
<dbReference type="InterPro" id="IPR000719">
    <property type="entry name" value="Prot_kinase_dom"/>
</dbReference>
<dbReference type="PROSITE" id="PS00018">
    <property type="entry name" value="EF_HAND_1"/>
    <property type="match status" value="1"/>
</dbReference>
<dbReference type="GO" id="GO:0004674">
    <property type="term" value="F:protein serine/threonine kinase activity"/>
    <property type="evidence" value="ECO:0007669"/>
    <property type="project" value="UniProtKB-KW"/>
</dbReference>
<keyword evidence="3" id="KW-0723">Serine/threonine-protein kinase</keyword>
<protein>
    <recommendedName>
        <fullName evidence="16">Calmodulin</fullName>
    </recommendedName>
</protein>
<dbReference type="PROSITE" id="PS00108">
    <property type="entry name" value="PROTEIN_KINASE_ST"/>
    <property type="match status" value="1"/>
</dbReference>
<keyword evidence="6 11" id="KW-0547">Nucleotide-binding</keyword>
<feature type="domain" description="EF-hand" evidence="13">
    <location>
        <begin position="455"/>
        <end position="485"/>
    </location>
</feature>
<keyword evidence="7" id="KW-0418">Kinase</keyword>
<evidence type="ECO:0000256" key="6">
    <source>
        <dbReference type="ARBA" id="ARBA00022741"/>
    </source>
</evidence>
<dbReference type="PROSITE" id="PS00107">
    <property type="entry name" value="PROTEIN_KINASE_ATP"/>
    <property type="match status" value="1"/>
</dbReference>
<dbReference type="InterPro" id="IPR011992">
    <property type="entry name" value="EF-hand-dom_pair"/>
</dbReference>
<organism evidence="14 15">
    <name type="scientific">Polarella glacialis</name>
    <name type="common">Dinoflagellate</name>
    <dbReference type="NCBI Taxonomy" id="89957"/>
    <lineage>
        <taxon>Eukaryota</taxon>
        <taxon>Sar</taxon>
        <taxon>Alveolata</taxon>
        <taxon>Dinophyceae</taxon>
        <taxon>Suessiales</taxon>
        <taxon>Suessiaceae</taxon>
        <taxon>Polarella</taxon>
    </lineage>
</organism>
<dbReference type="InterPro" id="IPR011009">
    <property type="entry name" value="Kinase-like_dom_sf"/>
</dbReference>
<evidence type="ECO:0000256" key="9">
    <source>
        <dbReference type="ARBA" id="ARBA00022840"/>
    </source>
</evidence>
<comment type="caution">
    <text evidence="14">The sequence shown here is derived from an EMBL/GenBank/DDBJ whole genome shotgun (WGS) entry which is preliminary data.</text>
</comment>
<sequence length="565" mass="63874">MGQKNAAPKRITTEDRGLQAVRSRTQERMGNVSVSGRYHRLPKRMEDDYVILKSVLGTGYNGEVLMAECKHTKGKFAVKGFKLHGVSKDKMQDLETEAEIFLSMDHPHVARLVDVYESDSQLQLVMECMTGGELFERVSEKKRFNEKDAAEAAYQMLLAVNYLHSHNIVHRDIKLENFLYEAKESDQLKMIDFGFSKVWAPNTTMANSCGTLAYVAPEVLDGSYTSQCDIWSLGVVVFILLFGYMPFGGSEAKQIHDIHNGKYGYKKVYWDRVSAVAQDFVRKMLVVDQSKRLTAAQALEHEWLMTREHHSTAVDQAVVDALCNFGKASTFRRACLGVMAWSLSSEERQAVREAFLELDSNHTGAITLQEFKQALEDTFHINCTEVEKAFQALDVSHHDEIHYTEFLAAMVSSRIALHDDLLKDTFRRFDVDNSGFITPDNLREVLGETMEGCAVEQLMEEADFKHDGRISYEEWIVYLRGSSADQTHTDAANLVIDKHVETEDRKRGKGKKLTLRAGPGIQGGMHSSPALIVFSDRKVEEILLEGVLVEQEEIAIDSQLKTPQK</sequence>
<comment type="similarity">
    <text evidence="10">Belongs to the protein kinase superfamily. Ser/Thr protein kinase family. CDPK subfamily.</text>
</comment>
<keyword evidence="4" id="KW-0808">Transferase</keyword>
<dbReference type="InterPro" id="IPR050205">
    <property type="entry name" value="CDPK_Ser/Thr_kinases"/>
</dbReference>
<feature type="binding site" evidence="11">
    <location>
        <position position="79"/>
    </location>
    <ligand>
        <name>ATP</name>
        <dbReference type="ChEBI" id="CHEBI:30616"/>
    </ligand>
</feature>
<dbReference type="PANTHER" id="PTHR24349">
    <property type="entry name" value="SERINE/THREONINE-PROTEIN KINASE"/>
    <property type="match status" value="1"/>
</dbReference>
<dbReference type="OMA" id="HINCTEV"/>
<dbReference type="FunFam" id="1.10.510.10:FF:000571">
    <property type="entry name" value="Maternal embryonic leucine zipper kinase"/>
    <property type="match status" value="1"/>
</dbReference>
<dbReference type="CDD" id="cd05117">
    <property type="entry name" value="STKc_CAMK"/>
    <property type="match status" value="1"/>
</dbReference>
<dbReference type="Pfam" id="PF13499">
    <property type="entry name" value="EF-hand_7"/>
    <property type="match status" value="2"/>
</dbReference>
<dbReference type="SMART" id="SM00220">
    <property type="entry name" value="S_TKc"/>
    <property type="match status" value="1"/>
</dbReference>
<accession>A0A813H4C4</accession>
<dbReference type="InterPro" id="IPR008271">
    <property type="entry name" value="Ser/Thr_kinase_AS"/>
</dbReference>
<dbReference type="SMART" id="SM00054">
    <property type="entry name" value="EFh"/>
    <property type="match status" value="4"/>
</dbReference>
<dbReference type="GO" id="GO:0005509">
    <property type="term" value="F:calcium ion binding"/>
    <property type="evidence" value="ECO:0007669"/>
    <property type="project" value="InterPro"/>
</dbReference>
<evidence type="ECO:0000256" key="7">
    <source>
        <dbReference type="ARBA" id="ARBA00022777"/>
    </source>
</evidence>
<keyword evidence="9 11" id="KW-0067">ATP-binding</keyword>
<dbReference type="PROSITE" id="PS50222">
    <property type="entry name" value="EF_HAND_2"/>
    <property type="match status" value="3"/>
</dbReference>
<feature type="domain" description="EF-hand" evidence="13">
    <location>
        <begin position="417"/>
        <end position="452"/>
    </location>
</feature>
<dbReference type="AlphaFoldDB" id="A0A813H4C4"/>
<dbReference type="InterPro" id="IPR002048">
    <property type="entry name" value="EF_hand_dom"/>
</dbReference>
<evidence type="ECO:0000259" key="13">
    <source>
        <dbReference type="PROSITE" id="PS50222"/>
    </source>
</evidence>
<evidence type="ECO:0000256" key="11">
    <source>
        <dbReference type="PROSITE-ProRule" id="PRU10141"/>
    </source>
</evidence>
<keyword evidence="8" id="KW-0106">Calcium</keyword>
<dbReference type="Gene3D" id="3.30.200.20">
    <property type="entry name" value="Phosphorylase Kinase, domain 1"/>
    <property type="match status" value="1"/>
</dbReference>
<dbReference type="SUPFAM" id="SSF56112">
    <property type="entry name" value="Protein kinase-like (PK-like)"/>
    <property type="match status" value="1"/>
</dbReference>
<dbReference type="FunFam" id="1.10.238.10:FF:000003">
    <property type="entry name" value="Calmodulin A"/>
    <property type="match status" value="1"/>
</dbReference>
<evidence type="ECO:0008006" key="16">
    <source>
        <dbReference type="Google" id="ProtNLM"/>
    </source>
</evidence>
<dbReference type="GO" id="GO:0005524">
    <property type="term" value="F:ATP binding"/>
    <property type="evidence" value="ECO:0007669"/>
    <property type="project" value="UniProtKB-UniRule"/>
</dbReference>
<name>A0A813H4C4_POLGL</name>